<dbReference type="SUPFAM" id="SSF53335">
    <property type="entry name" value="S-adenosyl-L-methionine-dependent methyltransferases"/>
    <property type="match status" value="1"/>
</dbReference>
<dbReference type="GO" id="GO:0032259">
    <property type="term" value="P:methylation"/>
    <property type="evidence" value="ECO:0007669"/>
    <property type="project" value="UniProtKB-KW"/>
</dbReference>
<dbReference type="EC" id="2.1.1.72" evidence="1"/>
<keyword evidence="1" id="KW-0489">Methyltransferase</keyword>
<sequence length="270" mass="30952">MSNQPTRPFLKWAGGKYRLLEKLTPHLAGKKLIEPFVGSGAVFLNLNFERYLLGDINPDLINLYQCLKKERGQFIRYARSFFIPENNSQAAYLAFRSEFNGDVKGRRRAALFIYLNRHGYNGLCRYNQSGGFNVPFGRYAKPYFPEKEMQHFIKMAKNAMFVCGDYAALMNRARQGDIVYCDPPYVPLSVTASFTSYSKHTFCLNTQANLAAKSAHLANRGVKVVISNHDNEFTRFIYRDAKIESFKVQRFISCAGHNRTSARELIAVYE</sequence>
<organism evidence="1 2">
    <name type="scientific">Aliikangiella maris</name>
    <dbReference type="NCBI Taxonomy" id="3162458"/>
    <lineage>
        <taxon>Bacteria</taxon>
        <taxon>Pseudomonadati</taxon>
        <taxon>Pseudomonadota</taxon>
        <taxon>Gammaproteobacteria</taxon>
        <taxon>Oceanospirillales</taxon>
        <taxon>Pleioneaceae</taxon>
        <taxon>Aliikangiella</taxon>
    </lineage>
</organism>
<dbReference type="InterPro" id="IPR029063">
    <property type="entry name" value="SAM-dependent_MTases_sf"/>
</dbReference>
<evidence type="ECO:0000313" key="2">
    <source>
        <dbReference type="Proteomes" id="UP001548189"/>
    </source>
</evidence>
<dbReference type="Pfam" id="PF02086">
    <property type="entry name" value="MethyltransfD12"/>
    <property type="match status" value="1"/>
</dbReference>
<dbReference type="PANTHER" id="PTHR30481">
    <property type="entry name" value="DNA ADENINE METHYLASE"/>
    <property type="match status" value="1"/>
</dbReference>
<dbReference type="PROSITE" id="PS00092">
    <property type="entry name" value="N6_MTASE"/>
    <property type="match status" value="1"/>
</dbReference>
<proteinExistence type="predicted"/>
<accession>A0ABV2BY90</accession>
<reference evidence="1 2" key="1">
    <citation type="submission" date="2024-06" db="EMBL/GenBank/DDBJ databases">
        <authorList>
            <person name="Li F."/>
        </authorList>
    </citation>
    <scope>NUCLEOTIDE SEQUENCE [LARGE SCALE GENOMIC DNA]</scope>
    <source>
        <strain evidence="1 2">GXAS 311</strain>
    </source>
</reference>
<dbReference type="Proteomes" id="UP001548189">
    <property type="component" value="Unassembled WGS sequence"/>
</dbReference>
<dbReference type="InterPro" id="IPR023095">
    <property type="entry name" value="Ade_MeTrfase_dom_2"/>
</dbReference>
<dbReference type="InterPro" id="IPR012263">
    <property type="entry name" value="M_m6A_EcoRV"/>
</dbReference>
<protein>
    <submittedName>
        <fullName evidence="1">Dam family site-specific DNA-(Adenine-N6)-methyltransferase</fullName>
        <ecNumber evidence="1">2.1.1.72</ecNumber>
    </submittedName>
</protein>
<dbReference type="GO" id="GO:0009007">
    <property type="term" value="F:site-specific DNA-methyltransferase (adenine-specific) activity"/>
    <property type="evidence" value="ECO:0007669"/>
    <property type="project" value="UniProtKB-EC"/>
</dbReference>
<dbReference type="PRINTS" id="PR00505">
    <property type="entry name" value="D12N6MTFRASE"/>
</dbReference>
<dbReference type="EMBL" id="JBEVCJ010000030">
    <property type="protein sequence ID" value="MET1256899.1"/>
    <property type="molecule type" value="Genomic_DNA"/>
</dbReference>
<evidence type="ECO:0000313" key="1">
    <source>
        <dbReference type="EMBL" id="MET1256899.1"/>
    </source>
</evidence>
<name>A0ABV2BY90_9GAMM</name>
<gene>
    <name evidence="1" type="ORF">ABVT43_17285</name>
</gene>
<dbReference type="InterPro" id="IPR002052">
    <property type="entry name" value="DNA_methylase_N6_adenine_CS"/>
</dbReference>
<keyword evidence="2" id="KW-1185">Reference proteome</keyword>
<keyword evidence="1" id="KW-0808">Transferase</keyword>
<dbReference type="PANTHER" id="PTHR30481:SF3">
    <property type="entry name" value="DNA ADENINE METHYLASE"/>
    <property type="match status" value="1"/>
</dbReference>
<comment type="caution">
    <text evidence="1">The sequence shown here is derived from an EMBL/GenBank/DDBJ whole genome shotgun (WGS) entry which is preliminary data.</text>
</comment>
<dbReference type="Gene3D" id="3.40.50.150">
    <property type="entry name" value="Vaccinia Virus protein VP39"/>
    <property type="match status" value="1"/>
</dbReference>
<dbReference type="InterPro" id="IPR012327">
    <property type="entry name" value="MeTrfase_D12"/>
</dbReference>
<dbReference type="NCBIfam" id="TIGR00571">
    <property type="entry name" value="dam"/>
    <property type="match status" value="1"/>
</dbReference>
<dbReference type="Gene3D" id="1.10.1020.10">
    <property type="entry name" value="Adenine-specific Methyltransferase, Domain 2"/>
    <property type="match status" value="1"/>
</dbReference>
<dbReference type="PIRSF" id="PIRSF000398">
    <property type="entry name" value="M_m6A_EcoRV"/>
    <property type="match status" value="1"/>
</dbReference>